<dbReference type="AlphaFoldDB" id="A0A8J2L2T0"/>
<name>A0A8J2L2T0_9HEXA</name>
<protein>
    <submittedName>
        <fullName evidence="1">Uncharacterized protein</fullName>
    </submittedName>
</protein>
<keyword evidence="2" id="KW-1185">Reference proteome</keyword>
<proteinExistence type="predicted"/>
<dbReference type="EMBL" id="CAJVCH010534957">
    <property type="protein sequence ID" value="CAG7825096.1"/>
    <property type="molecule type" value="Genomic_DNA"/>
</dbReference>
<dbReference type="Proteomes" id="UP000708208">
    <property type="component" value="Unassembled WGS sequence"/>
</dbReference>
<comment type="caution">
    <text evidence="1">The sequence shown here is derived from an EMBL/GenBank/DDBJ whole genome shotgun (WGS) entry which is preliminary data.</text>
</comment>
<gene>
    <name evidence="1" type="ORF">AFUS01_LOCUS35221</name>
</gene>
<reference evidence="1" key="1">
    <citation type="submission" date="2021-06" db="EMBL/GenBank/DDBJ databases">
        <authorList>
            <person name="Hodson N. C."/>
            <person name="Mongue J. A."/>
            <person name="Jaron S. K."/>
        </authorList>
    </citation>
    <scope>NUCLEOTIDE SEQUENCE</scope>
</reference>
<sequence length="186" mass="20881">MTNLLDSVLTDPQYHFWNGSKTSGPSKVDGSFSEVFSFKGKGWYIVNCLSVRLSNRNSWYCSSEANNPLPLEILSLHRKSFFASEETNLEAIFSYEIISTNLALVIALKVVSGGNSFAAAFVPIPAVTEKKELEALMDGNQWKSHDHKKFSNANEGMQRIAIRNIRAEILMTEEEKSLLKIRIFAV</sequence>
<evidence type="ECO:0000313" key="1">
    <source>
        <dbReference type="EMBL" id="CAG7825096.1"/>
    </source>
</evidence>
<accession>A0A8J2L2T0</accession>
<evidence type="ECO:0000313" key="2">
    <source>
        <dbReference type="Proteomes" id="UP000708208"/>
    </source>
</evidence>
<organism evidence="1 2">
    <name type="scientific">Allacma fusca</name>
    <dbReference type="NCBI Taxonomy" id="39272"/>
    <lineage>
        <taxon>Eukaryota</taxon>
        <taxon>Metazoa</taxon>
        <taxon>Ecdysozoa</taxon>
        <taxon>Arthropoda</taxon>
        <taxon>Hexapoda</taxon>
        <taxon>Collembola</taxon>
        <taxon>Symphypleona</taxon>
        <taxon>Sminthuridae</taxon>
        <taxon>Allacma</taxon>
    </lineage>
</organism>